<dbReference type="InterPro" id="IPR002933">
    <property type="entry name" value="Peptidase_M20"/>
</dbReference>
<gene>
    <name evidence="5" type="primary">yxeP</name>
    <name evidence="5" type="ORF">KL86SPO_31587</name>
</gene>
<dbReference type="RefSeq" id="WP_288184445.1">
    <property type="nucleotide sequence ID" value="NZ_LT608335.1"/>
</dbReference>
<keyword evidence="3" id="KW-0464">Manganese</keyword>
<dbReference type="Pfam" id="PF01546">
    <property type="entry name" value="Peptidase_M20"/>
    <property type="match status" value="1"/>
</dbReference>
<sequence>MKTIIDRATELSQRIIDIRRELHRYPEVSFKEYRTTEFITKLLVQAGIEIVPWGGDTGVVGLLKGTKPGPVVALRADIDALPVEEENECSYRSLHPGVMHACGHDSHTASLLGAALILAELRESLAGTVKFIFQPAEEINAGAKAMIEQGVLSNPTVDIIFGLHNTPSIPAGQVGCKEGPLMAAVDTTFLTIKGIGGHGAIPHKTKDPIMAAAAVIQGLQTIVSRQVDPLSSAVISFGTIKGGHANNVIPEKVELTGTVRTFDPALRAEMPDKMSKVINGIAQAMDTEADFVYRKDLPAVFNPPELTKWCREVLEQVFGDGVIVPTPGMGGEDFAIFQEKVPGVFLWLGVGNTAKGIVHQWHNPRFDIDEEALKYGAAALAQLAHTYLENKKI</sequence>
<feature type="binding site" evidence="3">
    <location>
        <position position="362"/>
    </location>
    <ligand>
        <name>Mn(2+)</name>
        <dbReference type="ChEBI" id="CHEBI:29035"/>
        <label>2</label>
    </ligand>
</feature>
<keyword evidence="2 5" id="KW-0378">Hydrolase</keyword>
<dbReference type="SUPFAM" id="SSF53187">
    <property type="entry name" value="Zn-dependent exopeptidases"/>
    <property type="match status" value="1"/>
</dbReference>
<dbReference type="NCBIfam" id="TIGR01891">
    <property type="entry name" value="amidohydrolases"/>
    <property type="match status" value="1"/>
</dbReference>
<dbReference type="Pfam" id="PF07687">
    <property type="entry name" value="M20_dimer"/>
    <property type="match status" value="1"/>
</dbReference>
<dbReference type="EC" id="3.-.-.-" evidence="5"/>
<dbReference type="Gene3D" id="3.40.630.10">
    <property type="entry name" value="Zn peptidases"/>
    <property type="match status" value="1"/>
</dbReference>
<dbReference type="EMBL" id="FMJE01000003">
    <property type="protein sequence ID" value="SCM81408.1"/>
    <property type="molecule type" value="Genomic_DNA"/>
</dbReference>
<dbReference type="PANTHER" id="PTHR11014">
    <property type="entry name" value="PEPTIDASE M20 FAMILY MEMBER"/>
    <property type="match status" value="1"/>
</dbReference>
<evidence type="ECO:0000259" key="4">
    <source>
        <dbReference type="Pfam" id="PF07687"/>
    </source>
</evidence>
<proteinExistence type="inferred from homology"/>
<dbReference type="InterPro" id="IPR036264">
    <property type="entry name" value="Bact_exopeptidase_dim_dom"/>
</dbReference>
<evidence type="ECO:0000313" key="5">
    <source>
        <dbReference type="EMBL" id="SCM81408.1"/>
    </source>
</evidence>
<dbReference type="GO" id="GO:0046872">
    <property type="term" value="F:metal ion binding"/>
    <property type="evidence" value="ECO:0007669"/>
    <property type="project" value="UniProtKB-KW"/>
</dbReference>
<dbReference type="AlphaFoldDB" id="A0A212LV58"/>
<accession>A0A212LV58</accession>
<reference evidence="5" key="1">
    <citation type="submission" date="2016-08" db="EMBL/GenBank/DDBJ databases">
        <authorList>
            <person name="Seilhamer J.J."/>
        </authorList>
    </citation>
    <scope>NUCLEOTIDE SEQUENCE</scope>
    <source>
        <strain evidence="5">86</strain>
    </source>
</reference>
<dbReference type="InterPro" id="IPR017439">
    <property type="entry name" value="Amidohydrolase"/>
</dbReference>
<comment type="cofactor">
    <cofactor evidence="3">
        <name>Mn(2+)</name>
        <dbReference type="ChEBI" id="CHEBI:29035"/>
    </cofactor>
    <text evidence="3">The Mn(2+) ion enhances activity.</text>
</comment>
<dbReference type="FunFam" id="3.30.70.360:FF:000014">
    <property type="entry name" value="N-acyl-L-amino acid amidohydrolase"/>
    <property type="match status" value="1"/>
</dbReference>
<dbReference type="Gene3D" id="3.30.70.360">
    <property type="match status" value="1"/>
</dbReference>
<feature type="binding site" evidence="3">
    <location>
        <position position="102"/>
    </location>
    <ligand>
        <name>Mn(2+)</name>
        <dbReference type="ChEBI" id="CHEBI:29035"/>
        <label>2</label>
    </ligand>
</feature>
<dbReference type="GO" id="GO:0016787">
    <property type="term" value="F:hydrolase activity"/>
    <property type="evidence" value="ECO:0007669"/>
    <property type="project" value="UniProtKB-KW"/>
</dbReference>
<evidence type="ECO:0000256" key="3">
    <source>
        <dbReference type="PIRSR" id="PIRSR005962-1"/>
    </source>
</evidence>
<feature type="binding site" evidence="3">
    <location>
        <position position="138"/>
    </location>
    <ligand>
        <name>Mn(2+)</name>
        <dbReference type="ChEBI" id="CHEBI:29035"/>
        <label>2</label>
    </ligand>
</feature>
<feature type="binding site" evidence="3">
    <location>
        <position position="164"/>
    </location>
    <ligand>
        <name>Mn(2+)</name>
        <dbReference type="ChEBI" id="CHEBI:29035"/>
        <label>2</label>
    </ligand>
</feature>
<evidence type="ECO:0000256" key="2">
    <source>
        <dbReference type="ARBA" id="ARBA00022801"/>
    </source>
</evidence>
<dbReference type="SUPFAM" id="SSF55031">
    <property type="entry name" value="Bacterial exopeptidase dimerisation domain"/>
    <property type="match status" value="1"/>
</dbReference>
<evidence type="ECO:0000256" key="1">
    <source>
        <dbReference type="ARBA" id="ARBA00006153"/>
    </source>
</evidence>
<dbReference type="CDD" id="cd03886">
    <property type="entry name" value="M20_Acy1"/>
    <property type="match status" value="1"/>
</dbReference>
<dbReference type="PANTHER" id="PTHR11014:SF63">
    <property type="entry name" value="METALLOPEPTIDASE, PUTATIVE (AFU_ORTHOLOGUE AFUA_6G09600)-RELATED"/>
    <property type="match status" value="1"/>
</dbReference>
<feature type="domain" description="Peptidase M20 dimerisation" evidence="4">
    <location>
        <begin position="190"/>
        <end position="269"/>
    </location>
</feature>
<feature type="binding site" evidence="3">
    <location>
        <position position="104"/>
    </location>
    <ligand>
        <name>Mn(2+)</name>
        <dbReference type="ChEBI" id="CHEBI:29035"/>
        <label>2</label>
    </ligand>
</feature>
<organism evidence="5">
    <name type="scientific">uncultured Sporomusa sp</name>
    <dbReference type="NCBI Taxonomy" id="307249"/>
    <lineage>
        <taxon>Bacteria</taxon>
        <taxon>Bacillati</taxon>
        <taxon>Bacillota</taxon>
        <taxon>Negativicutes</taxon>
        <taxon>Selenomonadales</taxon>
        <taxon>Sporomusaceae</taxon>
        <taxon>Sporomusa</taxon>
        <taxon>environmental samples</taxon>
    </lineage>
</organism>
<keyword evidence="3" id="KW-0479">Metal-binding</keyword>
<protein>
    <submittedName>
        <fullName evidence="5">Uncharacterized hydrolase YxeP</fullName>
        <ecNumber evidence="5">3.-.-.-</ecNumber>
    </submittedName>
</protein>
<dbReference type="InterPro" id="IPR011650">
    <property type="entry name" value="Peptidase_M20_dimer"/>
</dbReference>
<comment type="similarity">
    <text evidence="1">Belongs to the peptidase M20 family.</text>
</comment>
<dbReference type="PIRSF" id="PIRSF005962">
    <property type="entry name" value="Pept_M20D_amidohydro"/>
    <property type="match status" value="1"/>
</dbReference>
<name>A0A212LV58_9FIRM</name>